<protein>
    <recommendedName>
        <fullName evidence="3">Condensation domain-containing protein</fullName>
    </recommendedName>
</protein>
<sequence length="742" mass="83962">MARDSSFVWLRPATEMENFLDCAARKGFYTTVVGLTVRSIVPLSNHHIKETLHHMFRLHICLISVTDTQELVQAVETLMQYHFPTTEGPLWCARLLPASDPGCSFRQELSATFPYTHTLLLANHHGIADGTSNMYIVNAFLNVLDDMLSDKAVDDAVQLGRIDAGEETNDIITTRMMELMEDEDQYQQLRENMKKSKQDEKLIPRAYPMAKDPAFKSQIVLRDLDKETTQTFISKCKEEQITLNSGLLAVFNTSLVDFVLEGGLEQDFYRIQELHAVNMRRYWSSNTSGALGAHRMMMKNVVSTPLNWKDHFWDYARSIHKNITKSLQEKYAVTCELLLLGGGNVEDIFAERSSPEYDYATSNMGRLIYSFVYANDVLTRDKAQKFVDKTFENLVTVLNMAECLAQGFSSSSRILEQKGLRLLTRHDTGSPRRSNASSALVTTPSLFGRGNSAGAEAIVRPTDTRRQTALTTCHDTFVQLFSSTAPEGFVPGTHLPLAPTRSWFNPCRARRDSYGCRDAGLQGLPQDSCDPGCSFRQELSATFPYTHTLLLANHHGIADGTSNMYIVNAFLNVLDDMLSDKAVDDAVQLGRIDAGEETNDIITTRMMELMEDEDQYQQLRENMKKSKQDEKLIPRAYPMAEDPAFKSQRVLRDLDKETTQTFISKCKEEQITLNSGLLAVFNTSLVDFVLEGGLEQDFYRIQELHAVNMRRYWSSNTSGALGAHRMMMKNVVSTPLNWKDHF</sequence>
<dbReference type="InterPro" id="IPR023213">
    <property type="entry name" value="CAT-like_dom_sf"/>
</dbReference>
<organism evidence="1 2">
    <name type="scientific">Scylla paramamosain</name>
    <name type="common">Mud crab</name>
    <dbReference type="NCBI Taxonomy" id="85552"/>
    <lineage>
        <taxon>Eukaryota</taxon>
        <taxon>Metazoa</taxon>
        <taxon>Ecdysozoa</taxon>
        <taxon>Arthropoda</taxon>
        <taxon>Crustacea</taxon>
        <taxon>Multicrustacea</taxon>
        <taxon>Malacostraca</taxon>
        <taxon>Eumalacostraca</taxon>
        <taxon>Eucarida</taxon>
        <taxon>Decapoda</taxon>
        <taxon>Pleocyemata</taxon>
        <taxon>Brachyura</taxon>
        <taxon>Eubrachyura</taxon>
        <taxon>Portunoidea</taxon>
        <taxon>Portunidae</taxon>
        <taxon>Portuninae</taxon>
        <taxon>Scylla</taxon>
    </lineage>
</organism>
<evidence type="ECO:0008006" key="3">
    <source>
        <dbReference type="Google" id="ProtNLM"/>
    </source>
</evidence>
<evidence type="ECO:0000313" key="1">
    <source>
        <dbReference type="EMBL" id="KAK8375217.1"/>
    </source>
</evidence>
<dbReference type="PANTHER" id="PTHR28037:SF1">
    <property type="entry name" value="ALCOHOL O-ACETYLTRANSFERASE 1-RELATED"/>
    <property type="match status" value="1"/>
</dbReference>
<dbReference type="SUPFAM" id="SSF52777">
    <property type="entry name" value="CoA-dependent acyltransferases"/>
    <property type="match status" value="1"/>
</dbReference>
<dbReference type="Gene3D" id="3.30.559.10">
    <property type="entry name" value="Chloramphenicol acetyltransferase-like domain"/>
    <property type="match status" value="2"/>
</dbReference>
<dbReference type="Proteomes" id="UP001487740">
    <property type="component" value="Unassembled WGS sequence"/>
</dbReference>
<comment type="caution">
    <text evidence="1">The sequence shown here is derived from an EMBL/GenBank/DDBJ whole genome shotgun (WGS) entry which is preliminary data.</text>
</comment>
<reference evidence="1 2" key="1">
    <citation type="submission" date="2023-03" db="EMBL/GenBank/DDBJ databases">
        <title>High-quality genome of Scylla paramamosain provides insights in environmental adaptation.</title>
        <authorList>
            <person name="Zhang L."/>
        </authorList>
    </citation>
    <scope>NUCLEOTIDE SEQUENCE [LARGE SCALE GENOMIC DNA]</scope>
    <source>
        <strain evidence="1">LZ_2023a</strain>
        <tissue evidence="1">Muscle</tissue>
    </source>
</reference>
<gene>
    <name evidence="1" type="ORF">O3P69_007861</name>
</gene>
<proteinExistence type="predicted"/>
<dbReference type="InterPro" id="IPR052058">
    <property type="entry name" value="Alcohol_O-acetyltransferase"/>
</dbReference>
<dbReference type="EMBL" id="JARAKH010000057">
    <property type="protein sequence ID" value="KAK8375217.1"/>
    <property type="molecule type" value="Genomic_DNA"/>
</dbReference>
<dbReference type="PANTHER" id="PTHR28037">
    <property type="entry name" value="ALCOHOL O-ACETYLTRANSFERASE 1-RELATED"/>
    <property type="match status" value="1"/>
</dbReference>
<accession>A0AAW0SM79</accession>
<keyword evidence="2" id="KW-1185">Reference proteome</keyword>
<dbReference type="Gene3D" id="3.30.559.30">
    <property type="entry name" value="Nonribosomal peptide synthetase, condensation domain"/>
    <property type="match status" value="2"/>
</dbReference>
<evidence type="ECO:0000313" key="2">
    <source>
        <dbReference type="Proteomes" id="UP001487740"/>
    </source>
</evidence>
<dbReference type="AlphaFoldDB" id="A0AAW0SM79"/>
<name>A0AAW0SM79_SCYPA</name>